<evidence type="ECO:0000313" key="3">
    <source>
        <dbReference type="Proteomes" id="UP001597216"/>
    </source>
</evidence>
<evidence type="ECO:0000256" key="1">
    <source>
        <dbReference type="SAM" id="SignalP"/>
    </source>
</evidence>
<feature type="signal peptide" evidence="1">
    <location>
        <begin position="1"/>
        <end position="19"/>
    </location>
</feature>
<evidence type="ECO:0000313" key="2">
    <source>
        <dbReference type="EMBL" id="MFD1191608.1"/>
    </source>
</evidence>
<keyword evidence="3" id="KW-1185">Reference proteome</keyword>
<dbReference type="RefSeq" id="WP_377353957.1">
    <property type="nucleotide sequence ID" value="NZ_JBHTLQ010000031.1"/>
</dbReference>
<name>A0ABW3T435_9CAUL</name>
<protein>
    <submittedName>
        <fullName evidence="2">Homogentisate 1,2-dioxygenase</fullName>
    </submittedName>
</protein>
<sequence length="163" mass="16363">MRAAGLALALILCATGAAADPATQACEPLPASLSTWGAPPTAETGDLTLGVARDLTLAPTTQVTLPVTPTKLGAPDSFSGLVAFEVAAAGDYQVALGAPAWIEVVRDGGAVASIRHSHGPACSGVRKIVVFTLTSGRHLLEVVGASTPTVRMMVAPAEQSASH</sequence>
<dbReference type="Proteomes" id="UP001597216">
    <property type="component" value="Unassembled WGS sequence"/>
</dbReference>
<organism evidence="2 3">
    <name type="scientific">Phenylobacterium conjunctum</name>
    <dbReference type="NCBI Taxonomy" id="1298959"/>
    <lineage>
        <taxon>Bacteria</taxon>
        <taxon>Pseudomonadati</taxon>
        <taxon>Pseudomonadota</taxon>
        <taxon>Alphaproteobacteria</taxon>
        <taxon>Caulobacterales</taxon>
        <taxon>Caulobacteraceae</taxon>
        <taxon>Phenylobacterium</taxon>
    </lineage>
</organism>
<comment type="caution">
    <text evidence="2">The sequence shown here is derived from an EMBL/GenBank/DDBJ whole genome shotgun (WGS) entry which is preliminary data.</text>
</comment>
<reference evidence="3" key="1">
    <citation type="journal article" date="2019" name="Int. J. Syst. Evol. Microbiol.">
        <title>The Global Catalogue of Microorganisms (GCM) 10K type strain sequencing project: providing services to taxonomists for standard genome sequencing and annotation.</title>
        <authorList>
            <consortium name="The Broad Institute Genomics Platform"/>
            <consortium name="The Broad Institute Genome Sequencing Center for Infectious Disease"/>
            <person name="Wu L."/>
            <person name="Ma J."/>
        </authorList>
    </citation>
    <scope>NUCLEOTIDE SEQUENCE [LARGE SCALE GENOMIC DNA]</scope>
    <source>
        <strain evidence="3">CCUG 55074</strain>
    </source>
</reference>
<dbReference type="EMBL" id="JBHTLQ010000031">
    <property type="protein sequence ID" value="MFD1191608.1"/>
    <property type="molecule type" value="Genomic_DNA"/>
</dbReference>
<gene>
    <name evidence="2" type="ORF">ACFQ27_13545</name>
</gene>
<accession>A0ABW3T435</accession>
<keyword evidence="1" id="KW-0732">Signal</keyword>
<feature type="chain" id="PRO_5046007985" evidence="1">
    <location>
        <begin position="20"/>
        <end position="163"/>
    </location>
</feature>
<proteinExistence type="predicted"/>